<dbReference type="EC" id="2.1.1.72" evidence="2"/>
<dbReference type="GO" id="GO:0008170">
    <property type="term" value="F:N-methyltransferase activity"/>
    <property type="evidence" value="ECO:0007669"/>
    <property type="project" value="InterPro"/>
</dbReference>
<evidence type="ECO:0000256" key="1">
    <source>
        <dbReference type="ARBA" id="ARBA00006594"/>
    </source>
</evidence>
<dbReference type="Pfam" id="PF02384">
    <property type="entry name" value="N6_Mtase"/>
    <property type="match status" value="1"/>
</dbReference>
<dbReference type="SUPFAM" id="SSF53335">
    <property type="entry name" value="S-adenosyl-L-methionine-dependent methyltransferases"/>
    <property type="match status" value="1"/>
</dbReference>
<dbReference type="Proteomes" id="UP000287853">
    <property type="component" value="Unassembled WGS sequence"/>
</dbReference>
<dbReference type="Gene3D" id="3.40.50.150">
    <property type="entry name" value="Vaccinia Virus protein VP39"/>
    <property type="match status" value="1"/>
</dbReference>
<dbReference type="GO" id="GO:0032259">
    <property type="term" value="P:methylation"/>
    <property type="evidence" value="ECO:0007669"/>
    <property type="project" value="UniProtKB-KW"/>
</dbReference>
<evidence type="ECO:0000313" key="10">
    <source>
        <dbReference type="Proteomes" id="UP000287853"/>
    </source>
</evidence>
<evidence type="ECO:0000256" key="3">
    <source>
        <dbReference type="ARBA" id="ARBA00022603"/>
    </source>
</evidence>
<feature type="domain" description="DNA methylase adenine-specific" evidence="8">
    <location>
        <begin position="2"/>
        <end position="112"/>
    </location>
</feature>
<keyword evidence="3 9" id="KW-0489">Methyltransferase</keyword>
<evidence type="ECO:0000256" key="7">
    <source>
        <dbReference type="ARBA" id="ARBA00047942"/>
    </source>
</evidence>
<keyword evidence="10" id="KW-1185">Reference proteome</keyword>
<dbReference type="InterPro" id="IPR051537">
    <property type="entry name" value="DNA_Adenine_Mtase"/>
</dbReference>
<reference evidence="9 10" key="1">
    <citation type="submission" date="2017-01" db="EMBL/GenBank/DDBJ databases">
        <title>The cable genome- insights into the physiology and evolution of filamentous bacteria capable of sulfide oxidation via long distance electron transfer.</title>
        <authorList>
            <person name="Schreiber L."/>
            <person name="Bjerg J.T."/>
            <person name="Boggild A."/>
            <person name="Van De Vossenberg J."/>
            <person name="Meysman F."/>
            <person name="Nielsen L.P."/>
            <person name="Schramm A."/>
            <person name="Kjeldsen K.U."/>
        </authorList>
    </citation>
    <scope>NUCLEOTIDE SEQUENCE [LARGE SCALE GENOMIC DNA]</scope>
    <source>
        <strain evidence="9">MCF</strain>
    </source>
</reference>
<dbReference type="InterPro" id="IPR003356">
    <property type="entry name" value="DNA_methylase_A-5"/>
</dbReference>
<proteinExistence type="inferred from homology"/>
<dbReference type="PANTHER" id="PTHR42933:SF3">
    <property type="entry name" value="TYPE I RESTRICTION ENZYME MJAVIII METHYLASE SUBUNIT"/>
    <property type="match status" value="1"/>
</dbReference>
<evidence type="ECO:0000313" key="9">
    <source>
        <dbReference type="EMBL" id="RWX44028.1"/>
    </source>
</evidence>
<dbReference type="GO" id="GO:0009307">
    <property type="term" value="P:DNA restriction-modification system"/>
    <property type="evidence" value="ECO:0007669"/>
    <property type="project" value="UniProtKB-KW"/>
</dbReference>
<dbReference type="PANTHER" id="PTHR42933">
    <property type="entry name" value="SLR6095 PROTEIN"/>
    <property type="match status" value="1"/>
</dbReference>
<name>A0A3S4T6E5_9BACT</name>
<evidence type="ECO:0000256" key="5">
    <source>
        <dbReference type="ARBA" id="ARBA00022691"/>
    </source>
</evidence>
<accession>A0A3S4T6E5</accession>
<evidence type="ECO:0000256" key="2">
    <source>
        <dbReference type="ARBA" id="ARBA00011900"/>
    </source>
</evidence>
<dbReference type="GO" id="GO:0009007">
    <property type="term" value="F:site-specific DNA-methyltransferase (adenine-specific) activity"/>
    <property type="evidence" value="ECO:0007669"/>
    <property type="project" value="UniProtKB-EC"/>
</dbReference>
<comment type="caution">
    <text evidence="9">The sequence shown here is derived from an EMBL/GenBank/DDBJ whole genome shotgun (WGS) entry which is preliminary data.</text>
</comment>
<protein>
    <recommendedName>
        <fullName evidence="2">site-specific DNA-methyltransferase (adenine-specific)</fullName>
        <ecNumber evidence="2">2.1.1.72</ecNumber>
    </recommendedName>
</protein>
<keyword evidence="5" id="KW-0949">S-adenosyl-L-methionine</keyword>
<gene>
    <name evidence="9" type="ORF">H206_02055</name>
</gene>
<dbReference type="GO" id="GO:0003677">
    <property type="term" value="F:DNA binding"/>
    <property type="evidence" value="ECO:0007669"/>
    <property type="project" value="InterPro"/>
</dbReference>
<evidence type="ECO:0000256" key="4">
    <source>
        <dbReference type="ARBA" id="ARBA00022679"/>
    </source>
</evidence>
<evidence type="ECO:0000256" key="6">
    <source>
        <dbReference type="ARBA" id="ARBA00022747"/>
    </source>
</evidence>
<dbReference type="AlphaFoldDB" id="A0A3S4T6E5"/>
<comment type="similarity">
    <text evidence="1">Belongs to the N(4)/N(6)-methyltransferase family.</text>
</comment>
<dbReference type="InterPro" id="IPR029063">
    <property type="entry name" value="SAM-dependent_MTases_sf"/>
</dbReference>
<keyword evidence="4 9" id="KW-0808">Transferase</keyword>
<organism evidence="9 10">
    <name type="scientific">Candidatus Electrothrix aarhusensis</name>
    <dbReference type="NCBI Taxonomy" id="1859131"/>
    <lineage>
        <taxon>Bacteria</taxon>
        <taxon>Pseudomonadati</taxon>
        <taxon>Thermodesulfobacteriota</taxon>
        <taxon>Desulfobulbia</taxon>
        <taxon>Desulfobulbales</taxon>
        <taxon>Desulfobulbaceae</taxon>
        <taxon>Candidatus Electrothrix</taxon>
    </lineage>
</organism>
<evidence type="ECO:0000259" key="8">
    <source>
        <dbReference type="Pfam" id="PF02384"/>
    </source>
</evidence>
<comment type="catalytic activity">
    <reaction evidence="7">
        <text>a 2'-deoxyadenosine in DNA + S-adenosyl-L-methionine = an N(6)-methyl-2'-deoxyadenosine in DNA + S-adenosyl-L-homocysteine + H(+)</text>
        <dbReference type="Rhea" id="RHEA:15197"/>
        <dbReference type="Rhea" id="RHEA-COMP:12418"/>
        <dbReference type="Rhea" id="RHEA-COMP:12419"/>
        <dbReference type="ChEBI" id="CHEBI:15378"/>
        <dbReference type="ChEBI" id="CHEBI:57856"/>
        <dbReference type="ChEBI" id="CHEBI:59789"/>
        <dbReference type="ChEBI" id="CHEBI:90615"/>
        <dbReference type="ChEBI" id="CHEBI:90616"/>
        <dbReference type="EC" id="2.1.1.72"/>
    </reaction>
</comment>
<keyword evidence="6" id="KW-0680">Restriction system</keyword>
<dbReference type="EMBL" id="MTKO01000103">
    <property type="protein sequence ID" value="RWX44028.1"/>
    <property type="molecule type" value="Genomic_DNA"/>
</dbReference>
<sequence length="148" mass="16870">MRRKMVEADLVECVIGLGPNLFYNSPMEACLLITRTRKAADRQGKVLFINAVKEVRQDKTIGFLEDAHIERIFNAYQAFTDQEDFAALVTTEEILEKNGNMAINRYVRSERFQSNNSVSFEEAYAGWQASSNELQSSMTELFKVLEAS</sequence>